<evidence type="ECO:0000256" key="2">
    <source>
        <dbReference type="ARBA" id="ARBA00004496"/>
    </source>
</evidence>
<dbReference type="GO" id="GO:0008385">
    <property type="term" value="C:IkappaB kinase complex"/>
    <property type="evidence" value="ECO:0007669"/>
    <property type="project" value="TreeGrafter"/>
</dbReference>
<keyword evidence="10" id="KW-0418">Kinase</keyword>
<dbReference type="SMART" id="SM01239">
    <property type="entry name" value="IKKbetaNEMObind"/>
    <property type="match status" value="1"/>
</dbReference>
<feature type="coiled-coil region" evidence="16">
    <location>
        <begin position="567"/>
        <end position="594"/>
    </location>
</feature>
<organism evidence="19 20">
    <name type="scientific">Alosa alosa</name>
    <name type="common">allis shad</name>
    <dbReference type="NCBI Taxonomy" id="278164"/>
    <lineage>
        <taxon>Eukaryota</taxon>
        <taxon>Metazoa</taxon>
        <taxon>Chordata</taxon>
        <taxon>Craniata</taxon>
        <taxon>Vertebrata</taxon>
        <taxon>Euteleostomi</taxon>
        <taxon>Actinopterygii</taxon>
        <taxon>Neopterygii</taxon>
        <taxon>Teleostei</taxon>
        <taxon>Clupei</taxon>
        <taxon>Clupeiformes</taxon>
        <taxon>Clupeoidei</taxon>
        <taxon>Clupeidae</taxon>
        <taxon>Alosa</taxon>
    </lineage>
</organism>
<dbReference type="PROSITE" id="PS00108">
    <property type="entry name" value="PROTEIN_KINASE_ST"/>
    <property type="match status" value="1"/>
</dbReference>
<protein>
    <recommendedName>
        <fullName evidence="4">Inhibitor of nuclear factor kappa-B kinase subunit alpha</fullName>
        <ecNumber evidence="3">2.7.11.10</ecNumber>
    </recommendedName>
    <alternativeName>
        <fullName evidence="13">Nuclear factor NF-kappa-B inhibitor kinase alpha</fullName>
    </alternativeName>
</protein>
<dbReference type="InterPro" id="IPR046375">
    <property type="entry name" value="IKBKB_SDD_sf"/>
</dbReference>
<dbReference type="EMBL" id="JADWDJ010000022">
    <property type="protein sequence ID" value="KAG5262726.1"/>
    <property type="molecule type" value="Genomic_DNA"/>
</dbReference>
<comment type="subcellular location">
    <subcellularLocation>
        <location evidence="2">Cytoplasm</location>
    </subcellularLocation>
    <subcellularLocation>
        <location evidence="1">Nucleus</location>
    </subcellularLocation>
</comment>
<dbReference type="InterPro" id="IPR051180">
    <property type="entry name" value="IKK"/>
</dbReference>
<dbReference type="FunFam" id="1.10.510.10:FF:000147">
    <property type="entry name" value="Inhibitor of nuclear factor kappa-B kinase subunit beta"/>
    <property type="match status" value="1"/>
</dbReference>
<dbReference type="GO" id="GO:0045944">
    <property type="term" value="P:positive regulation of transcription by RNA polymerase II"/>
    <property type="evidence" value="ECO:0007669"/>
    <property type="project" value="TreeGrafter"/>
</dbReference>
<dbReference type="Pfam" id="PF12179">
    <property type="entry name" value="IKKbetaNEMObind"/>
    <property type="match status" value="1"/>
</dbReference>
<comment type="caution">
    <text evidence="19">The sequence shown here is derived from an EMBL/GenBank/DDBJ whole genome shotgun (WGS) entry which is preliminary data.</text>
</comment>
<evidence type="ECO:0000256" key="14">
    <source>
        <dbReference type="ARBA" id="ARBA00048789"/>
    </source>
</evidence>
<dbReference type="GO" id="GO:0033209">
    <property type="term" value="P:tumor necrosis factor-mediated signaling pathway"/>
    <property type="evidence" value="ECO:0007669"/>
    <property type="project" value="TreeGrafter"/>
</dbReference>
<keyword evidence="7" id="KW-0597">Phosphoprotein</keyword>
<dbReference type="PANTHER" id="PTHR22969">
    <property type="entry name" value="IKB KINASE"/>
    <property type="match status" value="1"/>
</dbReference>
<evidence type="ECO:0000256" key="12">
    <source>
        <dbReference type="ARBA" id="ARBA00023242"/>
    </source>
</evidence>
<comment type="catalytic activity">
    <reaction evidence="14">
        <text>L-seryl-[I-kappa-B protein] + ATP = O-phospho-L-seryl-[I-kappa-B protein] + ADP + H(+)</text>
        <dbReference type="Rhea" id="RHEA:19073"/>
        <dbReference type="Rhea" id="RHEA-COMP:13698"/>
        <dbReference type="Rhea" id="RHEA-COMP:13699"/>
        <dbReference type="ChEBI" id="CHEBI:15378"/>
        <dbReference type="ChEBI" id="CHEBI:29999"/>
        <dbReference type="ChEBI" id="CHEBI:30616"/>
        <dbReference type="ChEBI" id="CHEBI:83421"/>
        <dbReference type="ChEBI" id="CHEBI:456216"/>
        <dbReference type="EC" id="2.7.11.10"/>
    </reaction>
</comment>
<keyword evidence="5" id="KW-0963">Cytoplasm</keyword>
<dbReference type="InterPro" id="IPR041185">
    <property type="entry name" value="IKBKB_SDD"/>
</dbReference>
<keyword evidence="8" id="KW-0808">Transferase</keyword>
<evidence type="ECO:0000256" key="4">
    <source>
        <dbReference type="ARBA" id="ARBA00021841"/>
    </source>
</evidence>
<name>A0AAV6FLQ9_9TELE</name>
<evidence type="ECO:0000256" key="7">
    <source>
        <dbReference type="ARBA" id="ARBA00022553"/>
    </source>
</evidence>
<evidence type="ECO:0000313" key="19">
    <source>
        <dbReference type="EMBL" id="KAG5262726.1"/>
    </source>
</evidence>
<keyword evidence="6" id="KW-0723">Serine/threonine-protein kinase</keyword>
<dbReference type="PROSITE" id="PS00107">
    <property type="entry name" value="PROTEIN_KINASE_ATP"/>
    <property type="match status" value="1"/>
</dbReference>
<evidence type="ECO:0000256" key="5">
    <source>
        <dbReference type="ARBA" id="ARBA00022490"/>
    </source>
</evidence>
<evidence type="ECO:0000256" key="1">
    <source>
        <dbReference type="ARBA" id="ARBA00004123"/>
    </source>
</evidence>
<keyword evidence="9 15" id="KW-0547">Nucleotide-binding</keyword>
<dbReference type="PROSITE" id="PS50011">
    <property type="entry name" value="PROTEIN_KINASE_DOM"/>
    <property type="match status" value="1"/>
</dbReference>
<evidence type="ECO:0000256" key="10">
    <source>
        <dbReference type="ARBA" id="ARBA00022777"/>
    </source>
</evidence>
<keyword evidence="12" id="KW-0539">Nucleus</keyword>
<evidence type="ECO:0000256" key="6">
    <source>
        <dbReference type="ARBA" id="ARBA00022527"/>
    </source>
</evidence>
<accession>A0AAV6FLQ9</accession>
<evidence type="ECO:0000259" key="18">
    <source>
        <dbReference type="PROSITE" id="PS50011"/>
    </source>
</evidence>
<sequence>MLKVSPVAQLARMERPALIGQNQICGSWRMMDNLGTGGFAHVYLYQNMETQEKIAVKLCRLELTARNKDRWSREIQIMKKLNHPNVVTARDVPEAMTCISLNNLPLLAMEYCSKGDLRKMLSKPENTCGLKERKVLDLLHDVGSGVQYLHANNIIHRDLKPENIVLQDVNGRLIHKIIDLGYAKDLDEGSLCTSFVGTLQYLAPELFENQLENRPYTGTVDYWSFGTMIFECCCGFRPFLHNLQPVQWATLVRDKGAEDIMAVEDENGKVVFSAHLPQPHYLSSVLVEPLEHVLQLMLQWNSVGRGGPVNPDTKKPRCFELLDQLLNIKVVHVLNMGTGRVHSFQLSADESVNSLQTRLEAETGVAAGDQEILQKVGVSLDPRKSAAQCVMEGLKGWDSNMVFLFDKTVTKYTGLNTRQPSEKVKAIMVEQEEQKPVVRLKKVWCEAVNYVCRLKEDCSCLFQGQRAAMLSLLHYNTNLTRLKATMFAESQQLKAKLDFFKSCLQYDLEKYSDQMHWGIYSEKMLKAWQTNEEKATTFEEVAEVGHLDEEIMALHCEIVELQRSPFARHQGEVLDKLEEKAKDLYRQLKKQCKNPGTTSDNKAMVSLITQSAQNAAQVLKDLYSHLEKILISKQKIVELFPRIERVQEQIRQADQAIMNMQARRQKEFWFLLKLACSSFRNSVTASPDSMSPTMPHWHPSPSSQPPSGPHPLASLPSPGDSESTAALLQESHRRLSQLSGLLREAQDHQAHSMLELDWSWTSYESLCMK</sequence>
<dbReference type="Pfam" id="PF00069">
    <property type="entry name" value="Pkinase"/>
    <property type="match status" value="1"/>
</dbReference>
<evidence type="ECO:0000313" key="20">
    <source>
        <dbReference type="Proteomes" id="UP000823561"/>
    </source>
</evidence>
<dbReference type="AlphaFoldDB" id="A0AAV6FLQ9"/>
<feature type="region of interest" description="Disordered" evidence="17">
    <location>
        <begin position="684"/>
        <end position="726"/>
    </location>
</feature>
<dbReference type="InterPro" id="IPR017441">
    <property type="entry name" value="Protein_kinase_ATP_BS"/>
</dbReference>
<dbReference type="PANTHER" id="PTHR22969:SF13">
    <property type="entry name" value="INHIBITOR OF NUCLEAR FACTOR KAPPA-B KINASE SUBUNIT ALPHA"/>
    <property type="match status" value="1"/>
</dbReference>
<dbReference type="CDD" id="cd17046">
    <property type="entry name" value="Ubl_IKKA_like"/>
    <property type="match status" value="1"/>
</dbReference>
<dbReference type="Gene3D" id="1.20.1270.250">
    <property type="match status" value="1"/>
</dbReference>
<evidence type="ECO:0000256" key="9">
    <source>
        <dbReference type="ARBA" id="ARBA00022741"/>
    </source>
</evidence>
<dbReference type="Gene3D" id="3.10.20.90">
    <property type="entry name" value="Phosphatidylinositol 3-kinase Catalytic Subunit, Chain A, domain 1"/>
    <property type="match status" value="1"/>
</dbReference>
<keyword evidence="20" id="KW-1185">Reference proteome</keyword>
<evidence type="ECO:0000256" key="8">
    <source>
        <dbReference type="ARBA" id="ARBA00022679"/>
    </source>
</evidence>
<reference evidence="19" key="1">
    <citation type="submission" date="2020-10" db="EMBL/GenBank/DDBJ databases">
        <title>Chromosome-scale genome assembly of the Allis shad, Alosa alosa.</title>
        <authorList>
            <person name="Margot Z."/>
            <person name="Christophe K."/>
            <person name="Cabau C."/>
            <person name="Louis A."/>
            <person name="Berthelot C."/>
            <person name="Parey E."/>
            <person name="Roest Crollius H."/>
            <person name="Montfort J."/>
            <person name="Robinson-Rechavi M."/>
            <person name="Bucao C."/>
            <person name="Bouchez O."/>
            <person name="Gislard M."/>
            <person name="Lluch J."/>
            <person name="Milhes M."/>
            <person name="Lampietro C."/>
            <person name="Lopez Roques C."/>
            <person name="Donnadieu C."/>
            <person name="Braasch I."/>
            <person name="Desvignes T."/>
            <person name="Postlethwait J."/>
            <person name="Bobe J."/>
            <person name="Guiguen Y."/>
        </authorList>
    </citation>
    <scope>NUCLEOTIDE SEQUENCE</scope>
    <source>
        <strain evidence="19">M-15738</strain>
        <tissue evidence="19">Blood</tissue>
    </source>
</reference>
<dbReference type="InterPro" id="IPR022007">
    <property type="entry name" value="IKKbetaNEMObind"/>
</dbReference>
<evidence type="ECO:0000256" key="13">
    <source>
        <dbReference type="ARBA" id="ARBA00032095"/>
    </source>
</evidence>
<dbReference type="Gene3D" id="1.10.510.10">
    <property type="entry name" value="Transferase(Phosphotransferase) domain 1"/>
    <property type="match status" value="1"/>
</dbReference>
<evidence type="ECO:0000256" key="3">
    <source>
        <dbReference type="ARBA" id="ARBA00012442"/>
    </source>
</evidence>
<gene>
    <name evidence="19" type="ORF">AALO_G00278200</name>
</gene>
<dbReference type="GO" id="GO:0005524">
    <property type="term" value="F:ATP binding"/>
    <property type="evidence" value="ECO:0007669"/>
    <property type="project" value="UniProtKB-UniRule"/>
</dbReference>
<dbReference type="InterPro" id="IPR008271">
    <property type="entry name" value="Ser/Thr_kinase_AS"/>
</dbReference>
<keyword evidence="11 15" id="KW-0067">ATP-binding</keyword>
<keyword evidence="16" id="KW-0175">Coiled coil</keyword>
<dbReference type="GO" id="GO:0005634">
    <property type="term" value="C:nucleus"/>
    <property type="evidence" value="ECO:0007669"/>
    <property type="project" value="UniProtKB-SubCell"/>
</dbReference>
<feature type="domain" description="Protein kinase" evidence="18">
    <location>
        <begin position="28"/>
        <end position="322"/>
    </location>
</feature>
<evidence type="ECO:0000256" key="17">
    <source>
        <dbReference type="SAM" id="MobiDB-lite"/>
    </source>
</evidence>
<dbReference type="Pfam" id="PF18397">
    <property type="entry name" value="IKBKB_SDD"/>
    <property type="match status" value="1"/>
</dbReference>
<dbReference type="GO" id="GO:0008384">
    <property type="term" value="F:IkappaB kinase activity"/>
    <property type="evidence" value="ECO:0007669"/>
    <property type="project" value="UniProtKB-EC"/>
</dbReference>
<dbReference type="Proteomes" id="UP000823561">
    <property type="component" value="Chromosome 22"/>
</dbReference>
<evidence type="ECO:0000256" key="15">
    <source>
        <dbReference type="PROSITE-ProRule" id="PRU10141"/>
    </source>
</evidence>
<proteinExistence type="predicted"/>
<dbReference type="SUPFAM" id="SSF56112">
    <property type="entry name" value="Protein kinase-like (PK-like)"/>
    <property type="match status" value="1"/>
</dbReference>
<evidence type="ECO:0000256" key="16">
    <source>
        <dbReference type="SAM" id="Coils"/>
    </source>
</evidence>
<dbReference type="InterPro" id="IPR011009">
    <property type="entry name" value="Kinase-like_dom_sf"/>
</dbReference>
<dbReference type="SMART" id="SM00220">
    <property type="entry name" value="S_TKc"/>
    <property type="match status" value="1"/>
</dbReference>
<feature type="binding site" evidence="15">
    <location>
        <position position="57"/>
    </location>
    <ligand>
        <name>ATP</name>
        <dbReference type="ChEBI" id="CHEBI:30616"/>
    </ligand>
</feature>
<evidence type="ECO:0000256" key="11">
    <source>
        <dbReference type="ARBA" id="ARBA00022840"/>
    </source>
</evidence>
<dbReference type="EC" id="2.7.11.10" evidence="3"/>
<dbReference type="InterPro" id="IPR000719">
    <property type="entry name" value="Prot_kinase_dom"/>
</dbReference>